<comment type="cofactor">
    <cofactor evidence="7">
        <name>Mg(2+)</name>
        <dbReference type="ChEBI" id="CHEBI:18420"/>
    </cofactor>
</comment>
<dbReference type="GO" id="GO:0006808">
    <property type="term" value="P:regulation of nitrogen utilization"/>
    <property type="evidence" value="ECO:0007669"/>
    <property type="project" value="UniProtKB-UniRule"/>
</dbReference>
<dbReference type="NCBIfam" id="TIGR01693">
    <property type="entry name" value="UTase_glnD"/>
    <property type="match status" value="1"/>
</dbReference>
<dbReference type="Pfam" id="PF08335">
    <property type="entry name" value="GlnD_UR_UTase"/>
    <property type="match status" value="1"/>
</dbReference>
<dbReference type="KEGG" id="ddz:DSYM_15250"/>
<dbReference type="PROSITE" id="PS51831">
    <property type="entry name" value="HD"/>
    <property type="match status" value="1"/>
</dbReference>
<comment type="caution">
    <text evidence="7">Lacks conserved residue(s) required for the propagation of feature annotation.</text>
</comment>
<evidence type="ECO:0000256" key="7">
    <source>
        <dbReference type="HAMAP-Rule" id="MF_00277"/>
    </source>
</evidence>
<keyword evidence="3" id="KW-0677">Repeat</keyword>
<dbReference type="CDD" id="cd04900">
    <property type="entry name" value="ACT_UUR-like_1"/>
    <property type="match status" value="1"/>
</dbReference>
<dbReference type="CDD" id="cd04899">
    <property type="entry name" value="ACT_ACR-UUR-like_2"/>
    <property type="match status" value="1"/>
</dbReference>
<dbReference type="Gene3D" id="1.10.3210.10">
    <property type="entry name" value="Hypothetical protein af1432"/>
    <property type="match status" value="1"/>
</dbReference>
<comment type="domain">
    <text evidence="7">Has four distinct domains: an N-terminal nucleotidyltransferase (NT) domain responsible for UTase activity, a central HD domain that encodes UR activity, and two C-terminal ACT domains that seem to have a role in glutamine sensing.</text>
</comment>
<dbReference type="Gene3D" id="3.30.460.10">
    <property type="entry name" value="Beta Polymerase, domain 2"/>
    <property type="match status" value="1"/>
</dbReference>
<keyword evidence="6 7" id="KW-0511">Multifunctional enzyme</keyword>
<dbReference type="PIRSF" id="PIRSF006288">
    <property type="entry name" value="PII_uridyltransf"/>
    <property type="match status" value="1"/>
</dbReference>
<evidence type="ECO:0000259" key="9">
    <source>
        <dbReference type="PROSITE" id="PS51831"/>
    </source>
</evidence>
<evidence type="ECO:0000256" key="5">
    <source>
        <dbReference type="ARBA" id="ARBA00022842"/>
    </source>
</evidence>
<evidence type="ECO:0000259" key="8">
    <source>
        <dbReference type="PROSITE" id="PS51671"/>
    </source>
</evidence>
<dbReference type="Pfam" id="PF01842">
    <property type="entry name" value="ACT"/>
    <property type="match status" value="1"/>
</dbReference>
<dbReference type="NCBIfam" id="NF002837">
    <property type="entry name" value="PRK03059.1"/>
    <property type="match status" value="1"/>
</dbReference>
<dbReference type="InterPro" id="IPR003607">
    <property type="entry name" value="HD/PDEase_dom"/>
</dbReference>
<dbReference type="SUPFAM" id="SSF109604">
    <property type="entry name" value="HD-domain/PDEase-like"/>
    <property type="match status" value="1"/>
</dbReference>
<dbReference type="SMART" id="SM00471">
    <property type="entry name" value="HDc"/>
    <property type="match status" value="1"/>
</dbReference>
<sequence length="863" mass="97750">MPPAPSGDIAALRQLAGRFRSELTQGQAALRQAYDARGDALRLLRGRSQLVDDLLKALWQEARLPLGLSLVAVGGYGRRELFPASDIDLLFLMPDNVARETERQLEELIGLLWDVGLDIGHSVRTVRQCVDEACRDITVQTSLLEARLICGSRNLFSEFSGKMRAQLDPKAFFTGKRLEQEERYARYQETPYALEPNCKESPGGLRDLQVILWISRAAGLGDSWNDLARRGIVTRGEALQLKRLEAFLRHARIRLHHLTGRREDRLLFDHQEAIARQFGIAAGKIRRAAELLMQRYYRTAKSITQLNVILLQNLAAEIFPEPNKLPIVINARFQSDHGLLDVRDEEVFEKTPGAILESFLLMQQRPELNGMTARTLRALWRARRLVGPDFRRDPRNRAVFLQLFQQKRGLVHELRRMNQYDILGRYLPVFRRIVCQMQHDLFHAYTVDQHIIMVVRNLRRLTMAEFAHENPFCSRLIAGFEKHWLLYLAALFHDIAKGRGGDHSRLGSADARHFCREHGLAEEDTALVAWLVEQHLTMSSVAQKQDLADPEVVRAFAGLAGSERRLTALYLLTVADIRGTSPKVWNAWKGKLLEDLYNAALRLLRGAAPQQALGIAERQEEARRLLRYFGLRQGVEGAFWQELDTVYFLRHDAEEIAWHTRTLYHRPAGGQPVVKARLPHIGEAGLQVMVYTPDQPHLFARLCGFFSRLGYSIAEAKIHTTRHGYALDSFMLLDPDGRLASRDMISLIEHDLAARLAAGGAPEKVASGRLSRQVRNFPIVPEVQIRQTEKPGQYLLSVVAADRPGLLFTVASTLDAHGINVHTARIATLGERVEDTFLVSGTELAKTATLLRLETELLEKLQV</sequence>
<dbReference type="EC" id="3.1.4.-" evidence="7"/>
<gene>
    <name evidence="7" type="primary">glnD</name>
    <name evidence="10" type="ORF">DSYM_15250</name>
</gene>
<dbReference type="SUPFAM" id="SSF55021">
    <property type="entry name" value="ACT-like"/>
    <property type="match status" value="2"/>
</dbReference>
<dbReference type="InterPro" id="IPR010043">
    <property type="entry name" value="UTase/UR"/>
</dbReference>
<feature type="region of interest" description="Uridylyltransferase" evidence="7">
    <location>
        <begin position="1"/>
        <end position="328"/>
    </location>
</feature>
<keyword evidence="1 7" id="KW-0808">Transferase</keyword>
<dbReference type="InterPro" id="IPR045865">
    <property type="entry name" value="ACT-like_dom_sf"/>
</dbReference>
<evidence type="ECO:0000256" key="1">
    <source>
        <dbReference type="ARBA" id="ARBA00022679"/>
    </source>
</evidence>
<name>A0A809RX94_9PROT</name>
<dbReference type="GO" id="GO:0008081">
    <property type="term" value="F:phosphoric diester hydrolase activity"/>
    <property type="evidence" value="ECO:0007669"/>
    <property type="project" value="UniProtKB-UniRule"/>
</dbReference>
<comment type="activity regulation">
    <text evidence="7">Uridylyltransferase (UTase) activity is inhibited by glutamine, while glutamine activates uridylyl-removing (UR) activity.</text>
</comment>
<dbReference type="Proteomes" id="UP000662914">
    <property type="component" value="Chromosome"/>
</dbReference>
<dbReference type="Pfam" id="PF01909">
    <property type="entry name" value="NTP_transf_2"/>
    <property type="match status" value="1"/>
</dbReference>
<protein>
    <recommendedName>
        <fullName evidence="7">Bifunctional uridylyltransferase/uridylyl-removing enzyme</fullName>
        <shortName evidence="7">UTase/UR</shortName>
    </recommendedName>
    <alternativeName>
        <fullName evidence="7">Bifunctional [protein-PII] modification enzyme</fullName>
    </alternativeName>
    <alternativeName>
        <fullName evidence="7">Bifunctional nitrogen sensor protein</fullName>
    </alternativeName>
    <domain>
        <recommendedName>
            <fullName evidence="7">[Protein-PII] uridylyltransferase</fullName>
            <shortName evidence="7">PII uridylyltransferase</shortName>
            <shortName evidence="7">UTase</shortName>
            <ecNumber evidence="7">2.7.7.59</ecNumber>
        </recommendedName>
    </domain>
    <domain>
        <recommendedName>
            <fullName evidence="7">[Protein-PII]-UMP uridylyl-removing enzyme</fullName>
            <shortName evidence="7">UR</shortName>
            <ecNumber evidence="7">3.1.4.-</ecNumber>
        </recommendedName>
    </domain>
</protein>
<dbReference type="Gene3D" id="3.30.70.260">
    <property type="match status" value="1"/>
</dbReference>
<feature type="domain" description="HD" evidence="9">
    <location>
        <begin position="447"/>
        <end position="562"/>
    </location>
</feature>
<dbReference type="EMBL" id="AP021857">
    <property type="protein sequence ID" value="BBO20826.1"/>
    <property type="molecule type" value="Genomic_DNA"/>
</dbReference>
<dbReference type="SUPFAM" id="SSF81301">
    <property type="entry name" value="Nucleotidyltransferase"/>
    <property type="match status" value="1"/>
</dbReference>
<dbReference type="PROSITE" id="PS51671">
    <property type="entry name" value="ACT"/>
    <property type="match status" value="2"/>
</dbReference>
<dbReference type="GO" id="GO:0008773">
    <property type="term" value="F:[protein-PII] uridylyltransferase activity"/>
    <property type="evidence" value="ECO:0007669"/>
    <property type="project" value="UniProtKB-UniRule"/>
</dbReference>
<dbReference type="InterPro" id="IPR006674">
    <property type="entry name" value="HD_domain"/>
</dbReference>
<dbReference type="Pfam" id="PF01966">
    <property type="entry name" value="HD"/>
    <property type="match status" value="1"/>
</dbReference>
<keyword evidence="4 7" id="KW-0378">Hydrolase</keyword>
<dbReference type="CDD" id="cd00077">
    <property type="entry name" value="HDc"/>
    <property type="match status" value="1"/>
</dbReference>
<dbReference type="EC" id="2.7.7.59" evidence="7"/>
<evidence type="ECO:0000256" key="4">
    <source>
        <dbReference type="ARBA" id="ARBA00022801"/>
    </source>
</evidence>
<dbReference type="InterPro" id="IPR002934">
    <property type="entry name" value="Polymerase_NTP_transf_dom"/>
</dbReference>
<dbReference type="PANTHER" id="PTHR47320">
    <property type="entry name" value="BIFUNCTIONAL URIDYLYLTRANSFERASE/URIDYLYL-REMOVING ENZYME"/>
    <property type="match status" value="1"/>
</dbReference>
<dbReference type="CDD" id="cd05401">
    <property type="entry name" value="NT_GlnE_GlnD_like"/>
    <property type="match status" value="1"/>
</dbReference>
<reference evidence="10" key="1">
    <citation type="journal article" name="DNA Res.">
        <title>The physiological potential of anammox bacteria as revealed by their core genome structure.</title>
        <authorList>
            <person name="Okubo T."/>
            <person name="Toyoda A."/>
            <person name="Fukuhara K."/>
            <person name="Uchiyama I."/>
            <person name="Harigaya Y."/>
            <person name="Kuroiwa M."/>
            <person name="Suzuki T."/>
            <person name="Murakami Y."/>
            <person name="Suwa Y."/>
            <person name="Takami H."/>
        </authorList>
    </citation>
    <scope>NUCLEOTIDE SEQUENCE</scope>
    <source>
        <strain evidence="10">317325-3</strain>
    </source>
</reference>
<comment type="similarity">
    <text evidence="7">Belongs to the GlnD family.</text>
</comment>
<comment type="catalytic activity">
    <reaction evidence="7">
        <text>[protein-PII]-uridylyl-L-tyrosine + H2O = [protein-PII]-L-tyrosine + UMP + H(+)</text>
        <dbReference type="Rhea" id="RHEA:48600"/>
        <dbReference type="Rhea" id="RHEA-COMP:12147"/>
        <dbReference type="Rhea" id="RHEA-COMP:12148"/>
        <dbReference type="ChEBI" id="CHEBI:15377"/>
        <dbReference type="ChEBI" id="CHEBI:15378"/>
        <dbReference type="ChEBI" id="CHEBI:46858"/>
        <dbReference type="ChEBI" id="CHEBI:57865"/>
        <dbReference type="ChEBI" id="CHEBI:90602"/>
    </reaction>
</comment>
<proteinExistence type="inferred from homology"/>
<comment type="function">
    <text evidence="7">Modifies, by uridylylation and deuridylylation, the PII regulatory proteins (GlnB and homologs), in response to the nitrogen status of the cell that GlnD senses through the glutamine level. Under low glutamine levels, catalyzes the conversion of the PII proteins and UTP to PII-UMP and PPi, while under higher glutamine levels, GlnD hydrolyzes PII-UMP to PII and UMP (deuridylylation). Thus, controls uridylylation state and activity of the PII proteins, and plays an important role in the regulation of nitrogen metabolism.</text>
</comment>
<dbReference type="InterPro" id="IPR043519">
    <property type="entry name" value="NT_sf"/>
</dbReference>
<dbReference type="InterPro" id="IPR013546">
    <property type="entry name" value="PII_UdlTrfase/GS_AdlTrfase"/>
</dbReference>
<keyword evidence="5 7" id="KW-0460">Magnesium</keyword>
<accession>A0A809RX94</accession>
<evidence type="ECO:0000256" key="2">
    <source>
        <dbReference type="ARBA" id="ARBA00022695"/>
    </source>
</evidence>
<evidence type="ECO:0000313" key="11">
    <source>
        <dbReference type="Proteomes" id="UP000662914"/>
    </source>
</evidence>
<dbReference type="SUPFAM" id="SSF81593">
    <property type="entry name" value="Nucleotidyltransferase substrate binding subunit/domain"/>
    <property type="match status" value="1"/>
</dbReference>
<keyword evidence="2 7" id="KW-0548">Nucleotidyltransferase</keyword>
<dbReference type="PANTHER" id="PTHR47320:SF1">
    <property type="entry name" value="BIFUNCTIONAL URIDYLYLTRANSFERASE_URIDYLYL-REMOVING ENZYME"/>
    <property type="match status" value="1"/>
</dbReference>
<comment type="catalytic activity">
    <reaction evidence="7">
        <text>[protein-PII]-L-tyrosine + UTP = [protein-PII]-uridylyl-L-tyrosine + diphosphate</text>
        <dbReference type="Rhea" id="RHEA:13673"/>
        <dbReference type="Rhea" id="RHEA-COMP:12147"/>
        <dbReference type="Rhea" id="RHEA-COMP:12148"/>
        <dbReference type="ChEBI" id="CHEBI:33019"/>
        <dbReference type="ChEBI" id="CHEBI:46398"/>
        <dbReference type="ChEBI" id="CHEBI:46858"/>
        <dbReference type="ChEBI" id="CHEBI:90602"/>
        <dbReference type="EC" id="2.7.7.59"/>
    </reaction>
</comment>
<feature type="domain" description="ACT" evidence="8">
    <location>
        <begin position="687"/>
        <end position="773"/>
    </location>
</feature>
<feature type="domain" description="ACT" evidence="8">
    <location>
        <begin position="795"/>
        <end position="863"/>
    </location>
</feature>
<dbReference type="HAMAP" id="MF_00277">
    <property type="entry name" value="PII_uridylyl_transf"/>
    <property type="match status" value="1"/>
</dbReference>
<evidence type="ECO:0000256" key="6">
    <source>
        <dbReference type="ARBA" id="ARBA00023268"/>
    </source>
</evidence>
<organism evidence="10 11">
    <name type="scientific">Candidatus Desulfobacillus denitrificans</name>
    <dbReference type="NCBI Taxonomy" id="2608985"/>
    <lineage>
        <taxon>Bacteria</taxon>
        <taxon>Pseudomonadati</taxon>
        <taxon>Pseudomonadota</taxon>
        <taxon>Betaproteobacteria</taxon>
        <taxon>Candidatus Desulfobacillus</taxon>
    </lineage>
</organism>
<dbReference type="AlphaFoldDB" id="A0A809RX94"/>
<evidence type="ECO:0000313" key="10">
    <source>
        <dbReference type="EMBL" id="BBO20826.1"/>
    </source>
</evidence>
<dbReference type="InterPro" id="IPR002912">
    <property type="entry name" value="ACT_dom"/>
</dbReference>
<evidence type="ECO:0000256" key="3">
    <source>
        <dbReference type="ARBA" id="ARBA00022737"/>
    </source>
</evidence>